<reference evidence="1" key="1">
    <citation type="journal article" date="2012" name="PLoS ONE">
        <title>Novel Plasmids and Resistance Phenotypes in Yersinia pestis: Unique Plasmid Inventory of Strain Java 9 Mediates High Levels of Arsenic Resistance.</title>
        <authorList>
            <person name="Eppinger M."/>
            <person name="Radnedge L."/>
            <person name="Andersen G."/>
            <person name="Vietri N."/>
            <person name="Severson G."/>
            <person name="Mou S."/>
            <person name="Ravel J."/>
            <person name="Worsham P.L."/>
        </authorList>
    </citation>
    <scope>NUCLEOTIDE SEQUENCE [LARGE SCALE GENOMIC DNA]</scope>
    <source>
        <strain evidence="1">Java 9</strain>
        <plasmid evidence="1">pCD</plasmid>
    </source>
</reference>
<accession>E8PSR7</accession>
<geneLocation type="plasmid" evidence="1">
    <name>pCD</name>
</geneLocation>
<keyword evidence="1" id="KW-0614">Plasmid</keyword>
<dbReference type="InterPro" id="IPR009510">
    <property type="entry name" value="T3SS_K"/>
</dbReference>
<organism evidence="1">
    <name type="scientific">Yersinia pestis Java 9</name>
    <dbReference type="NCBI Taxonomy" id="880632"/>
    <lineage>
        <taxon>Bacteria</taxon>
        <taxon>Pseudomonadati</taxon>
        <taxon>Pseudomonadota</taxon>
        <taxon>Gammaproteobacteria</taxon>
        <taxon>Enterobacterales</taxon>
        <taxon>Yersiniaceae</taxon>
        <taxon>Yersinia</taxon>
    </lineage>
</organism>
<protein>
    <submittedName>
        <fullName evidence="1">Type III secretion apparatus protein YscK</fullName>
    </submittedName>
</protein>
<dbReference type="EMBL" id="CP002182">
    <property type="protein sequence ID" value="ADW67067.1"/>
    <property type="molecule type" value="Genomic_DNA"/>
</dbReference>
<gene>
    <name evidence="1" type="primary">yscK</name>
    <name evidence="1" type="ORF">YPJ_pCD96</name>
</gene>
<proteinExistence type="predicted"/>
<evidence type="ECO:0000313" key="1">
    <source>
        <dbReference type="EMBL" id="ADW67067.1"/>
    </source>
</evidence>
<sequence>MMMENYITSFQLRFCPAAYLHLEQLPSLWRSILPYLPQWRDSAHLNAALLDEFSLDTDYEEPHGLGALPLQPQSQLELLLCRLGLVLHGEAIRRCVLASPLQQLLTLVNQETLRQIIVQHELLIGPWPTHWQRPLPTEIESRTMIQSGLAFWLAAMEPQPQAWCKRLSLRLPLATPSEPWLVAESQRPLAQTLCHKLVKQVTPTCSHLFK</sequence>
<dbReference type="Pfam" id="PF06578">
    <property type="entry name" value="YscK"/>
    <property type="match status" value="1"/>
</dbReference>
<name>E8PSR7_YERPE</name>
<dbReference type="AlphaFoldDB" id="E8PSR7"/>